<proteinExistence type="predicted"/>
<dbReference type="EMBL" id="LFZX01000046">
    <property type="protein sequence ID" value="KNC67857.1"/>
    <property type="molecule type" value="Genomic_DNA"/>
</dbReference>
<evidence type="ECO:0000313" key="3">
    <source>
        <dbReference type="Proteomes" id="UP000036850"/>
    </source>
</evidence>
<evidence type="ECO:0000256" key="1">
    <source>
        <dbReference type="SAM" id="Phobius"/>
    </source>
</evidence>
<keyword evidence="1" id="KW-0472">Membrane</keyword>
<evidence type="ECO:0000313" key="2">
    <source>
        <dbReference type="EMBL" id="KNC67857.1"/>
    </source>
</evidence>
<reference evidence="3" key="1">
    <citation type="submission" date="2015-07" db="EMBL/GenBank/DDBJ databases">
        <title>Draft genome sequence of a Pseudoalteromonas rubra strain, OCN096, isolated from Kaneohe Bay, Oahu, Hawaii.</title>
        <authorList>
            <person name="Beurmann S."/>
            <person name="Ushijima B."/>
            <person name="Belcaid M."/>
            <person name="Callahan S.M."/>
            <person name="Aeby G.S."/>
        </authorList>
    </citation>
    <scope>NUCLEOTIDE SEQUENCE [LARGE SCALE GENOMIC DNA]</scope>
    <source>
        <strain evidence="3">OCN096</strain>
    </source>
</reference>
<keyword evidence="1" id="KW-0812">Transmembrane</keyword>
<keyword evidence="1" id="KW-1133">Transmembrane helix</keyword>
<accession>A0A0L0ETN8</accession>
<feature type="transmembrane region" description="Helical" evidence="1">
    <location>
        <begin position="35"/>
        <end position="58"/>
    </location>
</feature>
<dbReference type="PATRIC" id="fig|43658.6.peg.5774"/>
<gene>
    <name evidence="2" type="ORF">AC626_08220</name>
</gene>
<organism evidence="2 3">
    <name type="scientific">Pseudoalteromonas rubra</name>
    <dbReference type="NCBI Taxonomy" id="43658"/>
    <lineage>
        <taxon>Bacteria</taxon>
        <taxon>Pseudomonadati</taxon>
        <taxon>Pseudomonadota</taxon>
        <taxon>Gammaproteobacteria</taxon>
        <taxon>Alteromonadales</taxon>
        <taxon>Pseudoalteromonadaceae</taxon>
        <taxon>Pseudoalteromonas</taxon>
    </lineage>
</organism>
<comment type="caution">
    <text evidence="2">The sequence shown here is derived from an EMBL/GenBank/DDBJ whole genome shotgun (WGS) entry which is preliminary data.</text>
</comment>
<name>A0A0L0ETN8_9GAMM</name>
<dbReference type="AlphaFoldDB" id="A0A0L0ETN8"/>
<dbReference type="Proteomes" id="UP000036850">
    <property type="component" value="Unassembled WGS sequence"/>
</dbReference>
<sequence>MEEGFANHINEEVKKASEIIESKISERESKRFRNMYLVVGFVSFIGIGVITQLVDFYATKAVDSKLSEARQELESAKIFSQLLALATKLDLSDSFTHTDRDTVITLLKLAQNNQQLSSEPAFISLLEKILDSLSSSNNSMHVSNIFTMYEDECLSTPGITITLVQHFGREYLASVDVTNELSKNTLENLNKNINALMSQGAEGLAYAFQVLSQFKMGNRKPDNNLISIIKSLEALETEKKERFFTVLYMMSDPTKMARSLTPELIRVSELTKGFLEAYGPQLNAVLANNS</sequence>
<protein>
    <submittedName>
        <fullName evidence="2">Uncharacterized protein</fullName>
    </submittedName>
</protein>